<evidence type="ECO:0000313" key="15">
    <source>
        <dbReference type="Proteomes" id="UP000284375"/>
    </source>
</evidence>
<evidence type="ECO:0000256" key="6">
    <source>
        <dbReference type="ARBA" id="ARBA00022729"/>
    </source>
</evidence>
<dbReference type="STRING" id="252740.A0A423VYJ3"/>
<gene>
    <name evidence="14" type="ORF">VSDG_04969</name>
</gene>
<comment type="similarity">
    <text evidence="3">Belongs to the glycosyl hydrolase 18 family. Chitinase class V subfamily.</text>
</comment>
<dbReference type="SUPFAM" id="SSF54556">
    <property type="entry name" value="Chitinase insertion domain"/>
    <property type="match status" value="1"/>
</dbReference>
<dbReference type="PANTHER" id="PTHR11177">
    <property type="entry name" value="CHITINASE"/>
    <property type="match status" value="1"/>
</dbReference>
<dbReference type="Gene3D" id="3.10.50.10">
    <property type="match status" value="1"/>
</dbReference>
<keyword evidence="7 12" id="KW-0378">Hydrolase</keyword>
<dbReference type="AlphaFoldDB" id="A0A423VYJ3"/>
<comment type="catalytic activity">
    <reaction evidence="1">
        <text>Random endo-hydrolysis of N-acetyl-beta-D-glucosaminide (1-&gt;4)-beta-linkages in chitin and chitodextrins.</text>
        <dbReference type="EC" id="3.2.1.14"/>
    </reaction>
</comment>
<dbReference type="Proteomes" id="UP000284375">
    <property type="component" value="Unassembled WGS sequence"/>
</dbReference>
<proteinExistence type="inferred from homology"/>
<keyword evidence="10 12" id="KW-0326">Glycosidase</keyword>
<dbReference type="GO" id="GO:0000272">
    <property type="term" value="P:polysaccharide catabolic process"/>
    <property type="evidence" value="ECO:0007669"/>
    <property type="project" value="UniProtKB-KW"/>
</dbReference>
<keyword evidence="8" id="KW-0146">Chitin degradation</keyword>
<dbReference type="GO" id="GO:0006032">
    <property type="term" value="P:chitin catabolic process"/>
    <property type="evidence" value="ECO:0007669"/>
    <property type="project" value="UniProtKB-KW"/>
</dbReference>
<dbReference type="PROSITE" id="PS51910">
    <property type="entry name" value="GH18_2"/>
    <property type="match status" value="1"/>
</dbReference>
<dbReference type="InterPro" id="IPR001579">
    <property type="entry name" value="Glyco_hydro_18_chit_AS"/>
</dbReference>
<protein>
    <recommendedName>
        <fullName evidence="4">chitinase</fullName>
        <ecNumber evidence="4">3.2.1.14</ecNumber>
    </recommendedName>
</protein>
<comment type="caution">
    <text evidence="14">The sequence shown here is derived from an EMBL/GenBank/DDBJ whole genome shotgun (WGS) entry which is preliminary data.</text>
</comment>
<keyword evidence="15" id="KW-1185">Reference proteome</keyword>
<dbReference type="PANTHER" id="PTHR11177:SF317">
    <property type="entry name" value="CHITINASE 12-RELATED"/>
    <property type="match status" value="1"/>
</dbReference>
<dbReference type="GO" id="GO:0008843">
    <property type="term" value="F:endochitinase activity"/>
    <property type="evidence" value="ECO:0007669"/>
    <property type="project" value="UniProtKB-EC"/>
</dbReference>
<keyword evidence="6" id="KW-0732">Signal</keyword>
<evidence type="ECO:0000256" key="2">
    <source>
        <dbReference type="ARBA" id="ARBA00004613"/>
    </source>
</evidence>
<dbReference type="SUPFAM" id="SSF51445">
    <property type="entry name" value="(Trans)glycosidases"/>
    <property type="match status" value="1"/>
</dbReference>
<evidence type="ECO:0000256" key="1">
    <source>
        <dbReference type="ARBA" id="ARBA00000822"/>
    </source>
</evidence>
<keyword evidence="11" id="KW-0624">Polysaccharide degradation</keyword>
<dbReference type="InterPro" id="IPR050314">
    <property type="entry name" value="Glycosyl_Hydrlase_18"/>
</dbReference>
<dbReference type="InterPro" id="IPR001223">
    <property type="entry name" value="Glyco_hydro18_cat"/>
</dbReference>
<dbReference type="Gene3D" id="3.20.20.80">
    <property type="entry name" value="Glycosidases"/>
    <property type="match status" value="1"/>
</dbReference>
<accession>A0A423VYJ3</accession>
<organism evidence="14 15">
    <name type="scientific">Cytospora chrysosperma</name>
    <name type="common">Cytospora canker fungus</name>
    <name type="synonym">Sphaeria chrysosperma</name>
    <dbReference type="NCBI Taxonomy" id="252740"/>
    <lineage>
        <taxon>Eukaryota</taxon>
        <taxon>Fungi</taxon>
        <taxon>Dikarya</taxon>
        <taxon>Ascomycota</taxon>
        <taxon>Pezizomycotina</taxon>
        <taxon>Sordariomycetes</taxon>
        <taxon>Sordariomycetidae</taxon>
        <taxon>Diaporthales</taxon>
        <taxon>Cytosporaceae</taxon>
        <taxon>Cytospora</taxon>
    </lineage>
</organism>
<dbReference type="PROSITE" id="PS01095">
    <property type="entry name" value="GH18_1"/>
    <property type="match status" value="1"/>
</dbReference>
<keyword evidence="5" id="KW-0964">Secreted</keyword>
<dbReference type="GO" id="GO:0005576">
    <property type="term" value="C:extracellular region"/>
    <property type="evidence" value="ECO:0007669"/>
    <property type="project" value="UniProtKB-SubCell"/>
</dbReference>
<evidence type="ECO:0000256" key="8">
    <source>
        <dbReference type="ARBA" id="ARBA00023024"/>
    </source>
</evidence>
<evidence type="ECO:0000256" key="9">
    <source>
        <dbReference type="ARBA" id="ARBA00023277"/>
    </source>
</evidence>
<dbReference type="OrthoDB" id="76388at2759"/>
<keyword evidence="9" id="KW-0119">Carbohydrate metabolism</keyword>
<dbReference type="InterPro" id="IPR011583">
    <property type="entry name" value="Chitinase_II/V-like_cat"/>
</dbReference>
<evidence type="ECO:0000256" key="5">
    <source>
        <dbReference type="ARBA" id="ARBA00022525"/>
    </source>
</evidence>
<dbReference type="InterPro" id="IPR029070">
    <property type="entry name" value="Chitinase_insertion_sf"/>
</dbReference>
<dbReference type="GO" id="GO:0008061">
    <property type="term" value="F:chitin binding"/>
    <property type="evidence" value="ECO:0007669"/>
    <property type="project" value="InterPro"/>
</dbReference>
<feature type="domain" description="GH18" evidence="13">
    <location>
        <begin position="10"/>
        <end position="379"/>
    </location>
</feature>
<sequence length="405" mass="45940">MGGGPATKGYRSVAYYVNWAIYGRKHFPWEIPAENLTHVLYAFANIRPETGEVYLTDSWADEEIHWEGDKWVDGNNLYGIIKQLNLLKRRNRQLKVLLSIGGWTYSDNFRKPASTPEGRARFAKTSVTILKDYGFDGLDIDWEYPRNATEAADWVALLKACREELDGYSQHLAASTNATSPYHFELTVACPAGPQNYEKLDMAGMDRYLDFWNMMAYDYAGSWDTVAGHSSNLYPSRSNPKATPYSTAHALEYYTRFVDPSKMVVGMPLYGRAFENTLGLGHGYNNSNADGDWEVGVWDFKSLPLPGAREYYDHESGASYSYDSQKKMLVSYDTALMAREKAGYIKNHYLSGAMWWETSGDRKGNQSVILNVVDAFGGNGNLIKQVNQLEYPESKWDNLRNGFQE</sequence>
<dbReference type="EMBL" id="LJZO01000021">
    <property type="protein sequence ID" value="ROV96124.1"/>
    <property type="molecule type" value="Genomic_DNA"/>
</dbReference>
<dbReference type="Pfam" id="PF00704">
    <property type="entry name" value="Glyco_hydro_18"/>
    <property type="match status" value="1"/>
</dbReference>
<evidence type="ECO:0000256" key="7">
    <source>
        <dbReference type="ARBA" id="ARBA00022801"/>
    </source>
</evidence>
<evidence type="ECO:0000256" key="4">
    <source>
        <dbReference type="ARBA" id="ARBA00012729"/>
    </source>
</evidence>
<evidence type="ECO:0000256" key="3">
    <source>
        <dbReference type="ARBA" id="ARBA00008682"/>
    </source>
</evidence>
<dbReference type="InterPro" id="IPR017853">
    <property type="entry name" value="GH"/>
</dbReference>
<evidence type="ECO:0000256" key="10">
    <source>
        <dbReference type="ARBA" id="ARBA00023295"/>
    </source>
</evidence>
<dbReference type="EC" id="3.2.1.14" evidence="4"/>
<reference evidence="14 15" key="1">
    <citation type="submission" date="2015-09" db="EMBL/GenBank/DDBJ databases">
        <title>Host preference determinants of Valsa canker pathogens revealed by comparative genomics.</title>
        <authorList>
            <person name="Yin Z."/>
            <person name="Huang L."/>
        </authorList>
    </citation>
    <scope>NUCLEOTIDE SEQUENCE [LARGE SCALE GENOMIC DNA]</scope>
    <source>
        <strain evidence="14 15">YSFL</strain>
    </source>
</reference>
<comment type="subcellular location">
    <subcellularLocation>
        <location evidence="2">Secreted</location>
    </subcellularLocation>
</comment>
<evidence type="ECO:0000313" key="14">
    <source>
        <dbReference type="EMBL" id="ROV96124.1"/>
    </source>
</evidence>
<dbReference type="SMART" id="SM00636">
    <property type="entry name" value="Glyco_18"/>
    <property type="match status" value="1"/>
</dbReference>
<name>A0A423VYJ3_CYTCH</name>
<dbReference type="FunFam" id="3.20.20.80:FF:000075">
    <property type="entry name" value="Sporulation-specific chitinase"/>
    <property type="match status" value="1"/>
</dbReference>
<evidence type="ECO:0000256" key="11">
    <source>
        <dbReference type="ARBA" id="ARBA00023326"/>
    </source>
</evidence>
<evidence type="ECO:0000259" key="13">
    <source>
        <dbReference type="PROSITE" id="PS51910"/>
    </source>
</evidence>
<evidence type="ECO:0000256" key="12">
    <source>
        <dbReference type="RuleBase" id="RU000489"/>
    </source>
</evidence>
<dbReference type="CDD" id="cd06548">
    <property type="entry name" value="GH18_chitinase"/>
    <property type="match status" value="1"/>
</dbReference>